<feature type="compositionally biased region" description="Acidic residues" evidence="1">
    <location>
        <begin position="344"/>
        <end position="353"/>
    </location>
</feature>
<protein>
    <submittedName>
        <fullName evidence="3">Uncharacterized protein</fullName>
    </submittedName>
</protein>
<accession>A0A0C3DDG6</accession>
<evidence type="ECO:0000313" key="4">
    <source>
        <dbReference type="EMBL" id="KIM55784.1"/>
    </source>
</evidence>
<sequence length="374" mass="42994">MPSIMDDINERLRQEREQQQQDSHSTSPQPGEQGTDPSDTTTPHGARRPFIPRHRRERSRSMTEFASVSSTLGRRNRPEVEEWSPPTKRRLRDFAQEVCADIGVPVEQRDLIVAKGQLPPQETLITIMAMITKSDAVQQEAAVRNYISSPEFKEHVSGKLKVMLLDPRISNYKDALLQRALRHIRLNPQTYKIPSNVQSAVSSRLFSTEVSKVLVYHRNQIKKKLVSNWKSKKDIYTVVNDITPQGMEVTEEMWGRIAWIQIHLADFKGADFWQFIDKQLAAIRADHEDLDEAERKIKISRIFEECLKEHKRLCPPEKTKRGASTRSMPAWQREMNRAVQEMEQFSDEEDTDENGGANGRGEDENGEGDAGDDY</sequence>
<feature type="compositionally biased region" description="Basic residues" evidence="1">
    <location>
        <begin position="45"/>
        <end position="58"/>
    </location>
</feature>
<evidence type="ECO:0000313" key="5">
    <source>
        <dbReference type="Proteomes" id="UP000053989"/>
    </source>
</evidence>
<reference evidence="5" key="2">
    <citation type="submission" date="2015-01" db="EMBL/GenBank/DDBJ databases">
        <title>Evolutionary Origins and Diversification of the Mycorrhizal Mutualists.</title>
        <authorList>
            <consortium name="DOE Joint Genome Institute"/>
            <consortium name="Mycorrhizal Genomics Consortium"/>
            <person name="Kohler A."/>
            <person name="Kuo A."/>
            <person name="Nagy L.G."/>
            <person name="Floudas D."/>
            <person name="Copeland A."/>
            <person name="Barry K.W."/>
            <person name="Cichocki N."/>
            <person name="Veneault-Fourrey C."/>
            <person name="LaButti K."/>
            <person name="Lindquist E.A."/>
            <person name="Lipzen A."/>
            <person name="Lundell T."/>
            <person name="Morin E."/>
            <person name="Murat C."/>
            <person name="Riley R."/>
            <person name="Ohm R."/>
            <person name="Sun H."/>
            <person name="Tunlid A."/>
            <person name="Henrissat B."/>
            <person name="Grigoriev I.V."/>
            <person name="Hibbett D.S."/>
            <person name="Martin F."/>
        </authorList>
    </citation>
    <scope>NUCLEOTIDE SEQUENCE [LARGE SCALE GENOMIC DNA]</scope>
    <source>
        <strain evidence="5">Foug A</strain>
    </source>
</reference>
<feature type="compositionally biased region" description="Polar residues" evidence="1">
    <location>
        <begin position="22"/>
        <end position="43"/>
    </location>
</feature>
<feature type="compositionally biased region" description="Polar residues" evidence="1">
    <location>
        <begin position="62"/>
        <end position="73"/>
    </location>
</feature>
<dbReference type="OrthoDB" id="3177248at2759"/>
<organism evidence="3 5">
    <name type="scientific">Scleroderma citrinum Foug A</name>
    <dbReference type="NCBI Taxonomy" id="1036808"/>
    <lineage>
        <taxon>Eukaryota</taxon>
        <taxon>Fungi</taxon>
        <taxon>Dikarya</taxon>
        <taxon>Basidiomycota</taxon>
        <taxon>Agaricomycotina</taxon>
        <taxon>Agaricomycetes</taxon>
        <taxon>Agaricomycetidae</taxon>
        <taxon>Boletales</taxon>
        <taxon>Sclerodermatineae</taxon>
        <taxon>Sclerodermataceae</taxon>
        <taxon>Scleroderma</taxon>
    </lineage>
</organism>
<evidence type="ECO:0000313" key="2">
    <source>
        <dbReference type="EMBL" id="KIM50585.1"/>
    </source>
</evidence>
<feature type="compositionally biased region" description="Acidic residues" evidence="1">
    <location>
        <begin position="364"/>
        <end position="374"/>
    </location>
</feature>
<reference evidence="3" key="3">
    <citation type="submission" date="2015-02" db="EMBL/GenBank/DDBJ databases">
        <title>Evolutionary Origins and Diversification of the Mycorrhizal Mutualists.</title>
        <authorList>
            <consortium name="DOE Joint Genome Institute"/>
            <consortium name="Mycorrhizal Genomics Consortium"/>
            <person name="Kohler A."/>
            <person name="Kuo A."/>
            <person name="Nagy L.G."/>
            <person name="Floudas D."/>
            <person name="Copeland A."/>
            <person name="Barry K.W."/>
            <person name="Cichocki N."/>
            <person name="Veneault-Fourrey C."/>
            <person name="LaButti K."/>
            <person name="Lindquist E.A."/>
            <person name="Lipzen A."/>
            <person name="Lundell T."/>
            <person name="Morin E."/>
            <person name="Murat C."/>
            <person name="Riley R."/>
            <person name="Ohm R."/>
            <person name="Sun H."/>
            <person name="Tunlid A."/>
            <person name="Henrissat B."/>
            <person name="Grigoriev I.V."/>
            <person name="Hibbett D.S."/>
            <person name="Martin F."/>
        </authorList>
    </citation>
    <scope>NUCLEOTIDE SEQUENCE</scope>
    <source>
        <strain evidence="3 5">Foug A</strain>
    </source>
</reference>
<evidence type="ECO:0000313" key="3">
    <source>
        <dbReference type="EMBL" id="KIM54091.1"/>
    </source>
</evidence>
<dbReference type="AlphaFoldDB" id="A0A0C3DDG6"/>
<evidence type="ECO:0000256" key="1">
    <source>
        <dbReference type="SAM" id="MobiDB-lite"/>
    </source>
</evidence>
<feature type="region of interest" description="Disordered" evidence="1">
    <location>
        <begin position="1"/>
        <end position="86"/>
    </location>
</feature>
<feature type="compositionally biased region" description="Basic and acidic residues" evidence="1">
    <location>
        <begin position="8"/>
        <end position="19"/>
    </location>
</feature>
<feature type="region of interest" description="Disordered" evidence="1">
    <location>
        <begin position="316"/>
        <end position="374"/>
    </location>
</feature>
<dbReference type="EMBL" id="KN822163">
    <property type="protein sequence ID" value="KIM54091.1"/>
    <property type="molecule type" value="Genomic_DNA"/>
</dbReference>
<name>A0A0C3DDG6_9AGAM</name>
<dbReference type="EMBL" id="KN822375">
    <property type="protein sequence ID" value="KIM50585.1"/>
    <property type="molecule type" value="Genomic_DNA"/>
</dbReference>
<keyword evidence="5" id="KW-1185">Reference proteome</keyword>
<proteinExistence type="predicted"/>
<dbReference type="EMBL" id="KN822128">
    <property type="protein sequence ID" value="KIM55784.1"/>
    <property type="molecule type" value="Genomic_DNA"/>
</dbReference>
<reference evidence="3 5" key="1">
    <citation type="submission" date="2014-04" db="EMBL/GenBank/DDBJ databases">
        <authorList>
            <consortium name="DOE Joint Genome Institute"/>
            <person name="Kuo A."/>
            <person name="Kohler A."/>
            <person name="Nagy L.G."/>
            <person name="Floudas D."/>
            <person name="Copeland A."/>
            <person name="Barry K.W."/>
            <person name="Cichocki N."/>
            <person name="Veneault-Fourrey C."/>
            <person name="LaButti K."/>
            <person name="Lindquist E.A."/>
            <person name="Lipzen A."/>
            <person name="Lundell T."/>
            <person name="Morin E."/>
            <person name="Murat C."/>
            <person name="Sun H."/>
            <person name="Tunlid A."/>
            <person name="Henrissat B."/>
            <person name="Grigoriev I.V."/>
            <person name="Hibbett D.S."/>
            <person name="Martin F."/>
            <person name="Nordberg H.P."/>
            <person name="Cantor M.N."/>
            <person name="Hua S.X."/>
        </authorList>
    </citation>
    <scope>NUCLEOTIDE SEQUENCE [LARGE SCALE GENOMIC DNA]</scope>
    <source>
        <strain evidence="3 5">Foug A</strain>
    </source>
</reference>
<dbReference type="Proteomes" id="UP000053989">
    <property type="component" value="Unassembled WGS sequence"/>
</dbReference>
<gene>
    <name evidence="4" type="ORF">SCLCIDRAFT_30124</name>
    <name evidence="3" type="ORF">SCLCIDRAFT_31402</name>
    <name evidence="2" type="ORF">SCLCIDRAFT_34151</name>
</gene>
<dbReference type="HOGENOM" id="CLU_740009_0_0_1"/>